<dbReference type="PANTHER" id="PTHR47330:SF1">
    <property type="entry name" value="POLY(U)-BINDING-SPLICING FACTOR PUF60"/>
    <property type="match status" value="1"/>
</dbReference>
<dbReference type="InterPro" id="IPR051974">
    <property type="entry name" value="PUF60_regulator"/>
</dbReference>
<dbReference type="SUPFAM" id="SSF54928">
    <property type="entry name" value="RNA-binding domain, RBD"/>
    <property type="match status" value="2"/>
</dbReference>
<evidence type="ECO:0000313" key="12">
    <source>
        <dbReference type="EMBL" id="JAQ16898.1"/>
    </source>
</evidence>
<evidence type="ECO:0000313" key="7">
    <source>
        <dbReference type="EMBL" id="JAG15336.1"/>
    </source>
</evidence>
<dbReference type="EMBL" id="GDHC01001731">
    <property type="protein sequence ID" value="JAQ16898.1"/>
    <property type="molecule type" value="Transcribed_RNA"/>
</dbReference>
<dbReference type="EMBL" id="GBHO01028265">
    <property type="protein sequence ID" value="JAG15339.1"/>
    <property type="molecule type" value="Transcribed_RNA"/>
</dbReference>
<dbReference type="GO" id="GO:0000380">
    <property type="term" value="P:alternative mRNA splicing, via spliceosome"/>
    <property type="evidence" value="ECO:0007669"/>
    <property type="project" value="TreeGrafter"/>
</dbReference>
<evidence type="ECO:0000256" key="2">
    <source>
        <dbReference type="PROSITE-ProRule" id="PRU00176"/>
    </source>
</evidence>
<reference evidence="5" key="1">
    <citation type="journal article" date="2014" name="PLoS ONE">
        <title>Transcriptome-Based Identification of ABC Transporters in the Western Tarnished Plant Bug Lygus hesperus.</title>
        <authorList>
            <person name="Hull J.J."/>
            <person name="Chaney K."/>
            <person name="Geib S.M."/>
            <person name="Fabrick J.A."/>
            <person name="Brent C.S."/>
            <person name="Walsh D."/>
            <person name="Lavine L.C."/>
        </authorList>
    </citation>
    <scope>NUCLEOTIDE SEQUENCE</scope>
</reference>
<evidence type="ECO:0000313" key="6">
    <source>
        <dbReference type="EMBL" id="JAG15335.1"/>
    </source>
</evidence>
<dbReference type="SMART" id="SM00360">
    <property type="entry name" value="RRM"/>
    <property type="match status" value="2"/>
</dbReference>
<feature type="domain" description="RRM" evidence="3">
    <location>
        <begin position="1"/>
        <end position="67"/>
    </location>
</feature>
<dbReference type="Pfam" id="PF00076">
    <property type="entry name" value="RRM_1"/>
    <property type="match status" value="2"/>
</dbReference>
<evidence type="ECO:0000313" key="11">
    <source>
        <dbReference type="EMBL" id="JAG15341.1"/>
    </source>
</evidence>
<dbReference type="GO" id="GO:0071013">
    <property type="term" value="C:catalytic step 2 spliceosome"/>
    <property type="evidence" value="ECO:0007669"/>
    <property type="project" value="TreeGrafter"/>
</dbReference>
<dbReference type="EMBL" id="GBHO01028264">
    <property type="protein sequence ID" value="JAG15340.1"/>
    <property type="molecule type" value="Transcribed_RNA"/>
</dbReference>
<dbReference type="PROSITE" id="PS50102">
    <property type="entry name" value="RRM"/>
    <property type="match status" value="2"/>
</dbReference>
<dbReference type="EMBL" id="GBHO01028269">
    <property type="protein sequence ID" value="JAG15335.1"/>
    <property type="molecule type" value="Transcribed_RNA"/>
</dbReference>
<reference evidence="5" key="2">
    <citation type="submission" date="2014-07" db="EMBL/GenBank/DDBJ databases">
        <authorList>
            <person name="Hull J."/>
        </authorList>
    </citation>
    <scope>NUCLEOTIDE SEQUENCE</scope>
</reference>
<dbReference type="EMBL" id="GBHO01028267">
    <property type="protein sequence ID" value="JAG15337.1"/>
    <property type="molecule type" value="Transcribed_RNA"/>
</dbReference>
<organism evidence="5">
    <name type="scientific">Lygus hesperus</name>
    <name type="common">Western plant bug</name>
    <dbReference type="NCBI Taxonomy" id="30085"/>
    <lineage>
        <taxon>Eukaryota</taxon>
        <taxon>Metazoa</taxon>
        <taxon>Ecdysozoa</taxon>
        <taxon>Arthropoda</taxon>
        <taxon>Hexapoda</taxon>
        <taxon>Insecta</taxon>
        <taxon>Pterygota</taxon>
        <taxon>Neoptera</taxon>
        <taxon>Paraneoptera</taxon>
        <taxon>Hemiptera</taxon>
        <taxon>Heteroptera</taxon>
        <taxon>Panheteroptera</taxon>
        <taxon>Cimicomorpha</taxon>
        <taxon>Miridae</taxon>
        <taxon>Mirini</taxon>
        <taxon>Lygus</taxon>
    </lineage>
</organism>
<evidence type="ECO:0000313" key="5">
    <source>
        <dbReference type="EMBL" id="JAG15334.1"/>
    </source>
</evidence>
<accession>A0A0A9X5R2</accession>
<evidence type="ECO:0000313" key="9">
    <source>
        <dbReference type="EMBL" id="JAG15339.1"/>
    </source>
</evidence>
<dbReference type="GO" id="GO:0071011">
    <property type="term" value="C:precatalytic spliceosome"/>
    <property type="evidence" value="ECO:0007669"/>
    <property type="project" value="TreeGrafter"/>
</dbReference>
<protein>
    <submittedName>
        <fullName evidence="5">Poly(U)-binding-splicing factor PUF60</fullName>
    </submittedName>
</protein>
<reference evidence="12" key="3">
    <citation type="journal article" date="2016" name="Gigascience">
        <title>De novo construction of an expanded transcriptome assembly for the western tarnished plant bug, Lygus hesperus.</title>
        <authorList>
            <person name="Tassone E.E."/>
            <person name="Geib S.M."/>
            <person name="Hall B."/>
            <person name="Fabrick J.A."/>
            <person name="Brent C.S."/>
            <person name="Hull J.J."/>
        </authorList>
    </citation>
    <scope>NUCLEOTIDE SEQUENCE</scope>
</reference>
<feature type="domain" description="RRM" evidence="3">
    <location>
        <begin position="110"/>
        <end position="188"/>
    </location>
</feature>
<dbReference type="EMBL" id="GBHO01028263">
    <property type="protein sequence ID" value="JAG15341.1"/>
    <property type="molecule type" value="Transcribed_RNA"/>
</dbReference>
<proteinExistence type="predicted"/>
<evidence type="ECO:0000313" key="10">
    <source>
        <dbReference type="EMBL" id="JAG15340.1"/>
    </source>
</evidence>
<dbReference type="EMBL" id="GBHO01028268">
    <property type="protein sequence ID" value="JAG15336.1"/>
    <property type="molecule type" value="Transcribed_RNA"/>
</dbReference>
<evidence type="ECO:0000256" key="1">
    <source>
        <dbReference type="ARBA" id="ARBA00022884"/>
    </source>
</evidence>
<dbReference type="GO" id="GO:0006376">
    <property type="term" value="P:mRNA splice site recognition"/>
    <property type="evidence" value="ECO:0007669"/>
    <property type="project" value="TreeGrafter"/>
</dbReference>
<dbReference type="GO" id="GO:0003723">
    <property type="term" value="F:RNA binding"/>
    <property type="evidence" value="ECO:0007669"/>
    <property type="project" value="UniProtKB-UniRule"/>
</dbReference>
<keyword evidence="1 2" id="KW-0694">RNA-binding</keyword>
<name>A0A0A9X5R2_LYGHE</name>
<dbReference type="GO" id="GO:0000381">
    <property type="term" value="P:regulation of alternative mRNA splicing, via spliceosome"/>
    <property type="evidence" value="ECO:0007669"/>
    <property type="project" value="TreeGrafter"/>
</dbReference>
<dbReference type="Gene3D" id="3.30.70.330">
    <property type="match status" value="2"/>
</dbReference>
<gene>
    <name evidence="5" type="primary">PUF60_4</name>
    <name evidence="7" type="synonym">PUF60_0</name>
    <name evidence="11" type="synonym">PUF60_1</name>
    <name evidence="10" type="synonym">PUF60_2</name>
    <name evidence="6" type="synonym">PUF60_3</name>
    <name evidence="9" type="synonym">PUF60_5</name>
    <name evidence="8" type="synonym">PUF60_6</name>
    <name evidence="4" type="synonym">PUF60_7</name>
    <name evidence="9" type="ORF">CM83_25518</name>
    <name evidence="10" type="ORF">CM83_25520</name>
    <name evidence="11" type="ORF">CM83_25522</name>
    <name evidence="5" type="ORF">CM83_25524</name>
    <name evidence="6" type="ORF">CM83_25526</name>
    <name evidence="7" type="ORF">CM83_25528</name>
    <name evidence="8" type="ORF">CM83_25530</name>
    <name evidence="4" type="ORF">CM83_25532</name>
    <name evidence="12" type="ORF">g.14721</name>
</gene>
<evidence type="ECO:0000313" key="4">
    <source>
        <dbReference type="EMBL" id="JAG15333.1"/>
    </source>
</evidence>
<dbReference type="AlphaFoldDB" id="A0A0A9X5R2"/>
<evidence type="ECO:0000259" key="3">
    <source>
        <dbReference type="PROSITE" id="PS50102"/>
    </source>
</evidence>
<dbReference type="PANTHER" id="PTHR47330">
    <property type="entry name" value="POLY(U)-BINDING-SPLICING FACTOR PUF60-B-RELATED"/>
    <property type="match status" value="1"/>
</dbReference>
<dbReference type="InterPro" id="IPR012677">
    <property type="entry name" value="Nucleotide-bd_a/b_plait_sf"/>
</dbReference>
<dbReference type="InterPro" id="IPR000504">
    <property type="entry name" value="RRM_dom"/>
</dbReference>
<dbReference type="EMBL" id="GBHO01028270">
    <property type="protein sequence ID" value="JAG15334.1"/>
    <property type="molecule type" value="Transcribed_RNA"/>
</dbReference>
<dbReference type="EMBL" id="GBHO01028271">
    <property type="protein sequence ID" value="JAG15333.1"/>
    <property type="molecule type" value="Transcribed_RNA"/>
</dbReference>
<sequence length="251" mass="27136">MEDQIREAFSVFGEIVKLDLPRDPVTGLTKGYCFLEYYTEDACKAALNMMDGFKIAGRPIKVRKPLTALNTGAANTTMMNAAAAAVAAGVPTILPSIQPHQQLANSDANRVVYVGSIPYHVPVDSIRQMFEPFGEIVSINMVMNNETGKHRGYGFITYQHDADAKSAISVMNGQKILGRAMVVNYSNNNRTYPTTAPPIFIPPPLPSVLHNSQLPMDMLPTPVVIGSGATAIAAMNPNHIVKDVTQPQGIP</sequence>
<dbReference type="InterPro" id="IPR035979">
    <property type="entry name" value="RBD_domain_sf"/>
</dbReference>
<evidence type="ECO:0000313" key="8">
    <source>
        <dbReference type="EMBL" id="JAG15337.1"/>
    </source>
</evidence>